<dbReference type="Pfam" id="PF00155">
    <property type="entry name" value="Aminotran_1_2"/>
    <property type="match status" value="1"/>
</dbReference>
<dbReference type="Gene3D" id="3.40.640.10">
    <property type="entry name" value="Type I PLP-dependent aspartate aminotransferase-like (Major domain)"/>
    <property type="match status" value="1"/>
</dbReference>
<evidence type="ECO:0000256" key="1">
    <source>
        <dbReference type="ARBA" id="ARBA00001933"/>
    </source>
</evidence>
<evidence type="ECO:0000256" key="4">
    <source>
        <dbReference type="ARBA" id="ARBA00022679"/>
    </source>
</evidence>
<dbReference type="SUPFAM" id="SSF53383">
    <property type="entry name" value="PLP-dependent transferases"/>
    <property type="match status" value="1"/>
</dbReference>
<dbReference type="CDD" id="cd00609">
    <property type="entry name" value="AAT_like"/>
    <property type="match status" value="1"/>
</dbReference>
<dbReference type="FunFam" id="3.40.640.10:FF:000033">
    <property type="entry name" value="Aspartate aminotransferase"/>
    <property type="match status" value="1"/>
</dbReference>
<dbReference type="InterPro" id="IPR015422">
    <property type="entry name" value="PyrdxlP-dep_Trfase_small"/>
</dbReference>
<evidence type="ECO:0000256" key="6">
    <source>
        <dbReference type="SAM" id="SignalP"/>
    </source>
</evidence>
<dbReference type="GO" id="GO:0005737">
    <property type="term" value="C:cytoplasm"/>
    <property type="evidence" value="ECO:0007669"/>
    <property type="project" value="TreeGrafter"/>
</dbReference>
<dbReference type="GO" id="GO:0030170">
    <property type="term" value="F:pyridoxal phosphate binding"/>
    <property type="evidence" value="ECO:0007669"/>
    <property type="project" value="InterPro"/>
</dbReference>
<evidence type="ECO:0000256" key="5">
    <source>
        <dbReference type="ARBA" id="ARBA00022898"/>
    </source>
</evidence>
<name>A0A401XIH0_9FLAO</name>
<dbReference type="PANTHER" id="PTHR43807:SF20">
    <property type="entry name" value="FI04487P"/>
    <property type="match status" value="1"/>
</dbReference>
<proteinExistence type="inferred from homology"/>
<keyword evidence="6" id="KW-0732">Signal</keyword>
<dbReference type="InterPro" id="IPR051326">
    <property type="entry name" value="Kynurenine-oxoglutarate_AT"/>
</dbReference>
<dbReference type="NCBIfam" id="NF006569">
    <property type="entry name" value="PRK09082.1"/>
    <property type="match status" value="1"/>
</dbReference>
<keyword evidence="9" id="KW-1185">Reference proteome</keyword>
<reference evidence="8 9" key="1">
    <citation type="submission" date="2018-11" db="EMBL/GenBank/DDBJ databases">
        <title>Schleiferia aggregans sp. nov., a moderately thermophilic heterotrophic bacterium isolated from microbial mats at a terrestrial hot spring.</title>
        <authorList>
            <person name="Iino T."/>
            <person name="Ohkuma M."/>
            <person name="Haruta S."/>
        </authorList>
    </citation>
    <scope>NUCLEOTIDE SEQUENCE [LARGE SCALE GENOMIC DNA]</scope>
    <source>
        <strain evidence="8 9">LA</strain>
    </source>
</reference>
<dbReference type="InterPro" id="IPR015424">
    <property type="entry name" value="PyrdxlP-dep_Trfase"/>
</dbReference>
<comment type="caution">
    <text evidence="8">The sequence shown here is derived from an EMBL/GenBank/DDBJ whole genome shotgun (WGS) entry which is preliminary data.</text>
</comment>
<dbReference type="AlphaFoldDB" id="A0A401XIH0"/>
<dbReference type="EMBL" id="BHZE01000002">
    <property type="protein sequence ID" value="GCD76827.1"/>
    <property type="molecule type" value="Genomic_DNA"/>
</dbReference>
<dbReference type="PANTHER" id="PTHR43807">
    <property type="entry name" value="FI04487P"/>
    <property type="match status" value="1"/>
</dbReference>
<feature type="domain" description="Aminotransferase class I/classII large" evidence="7">
    <location>
        <begin position="28"/>
        <end position="377"/>
    </location>
</feature>
<keyword evidence="5" id="KW-0663">Pyridoxal phosphate</keyword>
<organism evidence="8 9">
    <name type="scientific">Thermaurantimonas aggregans</name>
    <dbReference type="NCBI Taxonomy" id="2173829"/>
    <lineage>
        <taxon>Bacteria</taxon>
        <taxon>Pseudomonadati</taxon>
        <taxon>Bacteroidota</taxon>
        <taxon>Flavobacteriia</taxon>
        <taxon>Flavobacteriales</taxon>
        <taxon>Schleiferiaceae</taxon>
        <taxon>Thermaurantimonas</taxon>
    </lineage>
</organism>
<keyword evidence="4 8" id="KW-0808">Transferase</keyword>
<accession>A0A401XIH0</accession>
<evidence type="ECO:0000313" key="8">
    <source>
        <dbReference type="EMBL" id="GCD76827.1"/>
    </source>
</evidence>
<dbReference type="Proteomes" id="UP000286715">
    <property type="component" value="Unassembled WGS sequence"/>
</dbReference>
<protein>
    <submittedName>
        <fullName evidence="8">Aminotransferase</fullName>
    </submittedName>
</protein>
<dbReference type="RefSeq" id="WP_124396896.1">
    <property type="nucleotide sequence ID" value="NZ_BHZE01000002.1"/>
</dbReference>
<evidence type="ECO:0000256" key="2">
    <source>
        <dbReference type="ARBA" id="ARBA00007441"/>
    </source>
</evidence>
<evidence type="ECO:0000256" key="3">
    <source>
        <dbReference type="ARBA" id="ARBA00022576"/>
    </source>
</evidence>
<dbReference type="InterPro" id="IPR004839">
    <property type="entry name" value="Aminotransferase_I/II_large"/>
</dbReference>
<feature type="signal peptide" evidence="6">
    <location>
        <begin position="1"/>
        <end position="22"/>
    </location>
</feature>
<evidence type="ECO:0000259" key="7">
    <source>
        <dbReference type="Pfam" id="PF00155"/>
    </source>
</evidence>
<comment type="similarity">
    <text evidence="2">Belongs to the class-I pyridoxal-phosphate-dependent aminotransferase family.</text>
</comment>
<comment type="cofactor">
    <cofactor evidence="1">
        <name>pyridoxal 5'-phosphate</name>
        <dbReference type="ChEBI" id="CHEBI:597326"/>
    </cofactor>
</comment>
<feature type="chain" id="PRO_5019185419" evidence="6">
    <location>
        <begin position="23"/>
        <end position="380"/>
    </location>
</feature>
<dbReference type="InterPro" id="IPR015421">
    <property type="entry name" value="PyrdxlP-dep_Trfase_major"/>
</dbReference>
<dbReference type="OrthoDB" id="9802328at2"/>
<sequence length="380" mass="42781">MFFPSKFPTLATTIFAKMSAMAAEHGAVNLSQGFPDFRPPQELLKCIQRHIDSHTHQYAPMPGLPTLRQSIAEMHRRTHNIQIDPDTEITITAGATQALFAVIATLVHPGDEVIVLAPSYDSYVPAIELMGGKGVEIPLSSDFSLPTLEIQKAISPKTRLLIVNNPHNPSGKILSAAEMHFLENLAKANPHLIFLFDEVYQHIVFDGLRHLSAITYPELRKRAACVYSFGKSLNATGWKIGYIVANEPLTREIRKIHQYEVFAVNSFMQAALAEYLPDFDPSVLVTHLQAARNYLQTLLSETRFKPISTQGSYFQLYDYSEISDLDDVLFTEWLVKEVGVALIPISVFYKNPPKNQRIVRFCFAKRNETLQLAAQRLKNL</sequence>
<dbReference type="GO" id="GO:0016212">
    <property type="term" value="F:kynurenine-oxoglutarate transaminase activity"/>
    <property type="evidence" value="ECO:0007669"/>
    <property type="project" value="TreeGrafter"/>
</dbReference>
<evidence type="ECO:0000313" key="9">
    <source>
        <dbReference type="Proteomes" id="UP000286715"/>
    </source>
</evidence>
<gene>
    <name evidence="8" type="ORF">JCM31826_03090</name>
</gene>
<keyword evidence="3 8" id="KW-0032">Aminotransferase</keyword>
<dbReference type="Gene3D" id="3.90.1150.10">
    <property type="entry name" value="Aspartate Aminotransferase, domain 1"/>
    <property type="match status" value="1"/>
</dbReference>